<feature type="transmembrane region" description="Helical" evidence="1">
    <location>
        <begin position="9"/>
        <end position="27"/>
    </location>
</feature>
<dbReference type="Proteomes" id="UP000076077">
    <property type="component" value="Chromosome"/>
</dbReference>
<dbReference type="EMBL" id="CP014864">
    <property type="protein sequence ID" value="AMX03438.1"/>
    <property type="molecule type" value="Genomic_DNA"/>
</dbReference>
<dbReference type="GeneID" id="76609039"/>
<keyword evidence="1" id="KW-1133">Transmembrane helix</keyword>
<proteinExistence type="predicted"/>
<protein>
    <submittedName>
        <fullName evidence="2">Uncharacterized protein</fullName>
    </submittedName>
</protein>
<reference evidence="3" key="1">
    <citation type="submission" date="2016-03" db="EMBL/GenBank/DDBJ databases">
        <authorList>
            <person name="Lee Y.-S."/>
            <person name="Choi Y.-L."/>
        </authorList>
    </citation>
    <scope>NUCLEOTIDE SEQUENCE [LARGE SCALE GENOMIC DNA]</scope>
    <source>
        <strain evidence="3">DAU221</strain>
    </source>
</reference>
<dbReference type="RefSeq" id="WP_067155626.1">
    <property type="nucleotide sequence ID" value="NZ_CP014864.1"/>
</dbReference>
<dbReference type="AlphaFoldDB" id="A0A143HP19"/>
<sequence>MKKIITKSVLIAIVMGLATSIIVTVFLNQGATYTSDGSWVHESGIALFISNWKEAASVVVLRIMVVALYLAVPVF</sequence>
<evidence type="ECO:0000313" key="2">
    <source>
        <dbReference type="EMBL" id="AMX03438.1"/>
    </source>
</evidence>
<gene>
    <name evidence="2" type="ORF">A3224_13420</name>
</gene>
<evidence type="ECO:0000313" key="3">
    <source>
        <dbReference type="Proteomes" id="UP000076077"/>
    </source>
</evidence>
<evidence type="ECO:0000256" key="1">
    <source>
        <dbReference type="SAM" id="Phobius"/>
    </source>
</evidence>
<accession>A0A143HP19</accession>
<organism evidence="2 3">
    <name type="scientific">Microbulbifer thermotolerans</name>
    <dbReference type="NCBI Taxonomy" id="252514"/>
    <lineage>
        <taxon>Bacteria</taxon>
        <taxon>Pseudomonadati</taxon>
        <taxon>Pseudomonadota</taxon>
        <taxon>Gammaproteobacteria</taxon>
        <taxon>Cellvibrionales</taxon>
        <taxon>Microbulbiferaceae</taxon>
        <taxon>Microbulbifer</taxon>
    </lineage>
</organism>
<keyword evidence="3" id="KW-1185">Reference proteome</keyword>
<keyword evidence="1" id="KW-0472">Membrane</keyword>
<feature type="transmembrane region" description="Helical" evidence="1">
    <location>
        <begin position="55"/>
        <end position="72"/>
    </location>
</feature>
<dbReference type="KEGG" id="mthd:A3224_13420"/>
<keyword evidence="1" id="KW-0812">Transmembrane</keyword>
<name>A0A143HP19_MICTH</name>